<feature type="domain" description="TfoX C-terminal" evidence="3">
    <location>
        <begin position="119"/>
        <end position="195"/>
    </location>
</feature>
<gene>
    <name evidence="4" type="primary">sxy</name>
    <name evidence="4" type="ORF">NCTC12151_01489</name>
</gene>
<keyword evidence="5" id="KW-1185">Reference proteome</keyword>
<dbReference type="InterPro" id="IPR007076">
    <property type="entry name" value="TfoX_N"/>
</dbReference>
<feature type="region of interest" description="Disordered" evidence="1">
    <location>
        <begin position="199"/>
        <end position="218"/>
    </location>
</feature>
<name>A0A2X4XJF2_9GAMM</name>
<sequence length="218" mass="25128">MERDVMRQYVRDIIVYFRDFGDLRSQSMFGGYGICKDNVMFALVSEGKFYLRANSKLEQMFINQGMAQFVYNKRGIPVLMKYYHVHQALWQREDMLRRFLSYALTAALADCKNKSRPEQMRLKDLPNLTLATERLLRTVNIRSIEDLINEGALNTFIKIREIRKDVKTALLFSLAGAILGCHAAALPCEVRQELIDGLSQHDDPKETELPLGALSYKP</sequence>
<dbReference type="PIRSF" id="PIRSF028788">
    <property type="entry name" value="TfoX_Sxy"/>
    <property type="match status" value="1"/>
</dbReference>
<dbReference type="PANTHER" id="PTHR36121:SF1">
    <property type="entry name" value="PROTEIN SXY"/>
    <property type="match status" value="1"/>
</dbReference>
<evidence type="ECO:0000259" key="2">
    <source>
        <dbReference type="Pfam" id="PF04993"/>
    </source>
</evidence>
<feature type="compositionally biased region" description="Basic and acidic residues" evidence="1">
    <location>
        <begin position="199"/>
        <end position="208"/>
    </location>
</feature>
<dbReference type="Pfam" id="PF04994">
    <property type="entry name" value="TfoX_C"/>
    <property type="match status" value="1"/>
</dbReference>
<dbReference type="Pfam" id="PF04993">
    <property type="entry name" value="TfoX_N"/>
    <property type="match status" value="1"/>
</dbReference>
<dbReference type="GO" id="GO:0030420">
    <property type="term" value="P:establishment of competence for transformation"/>
    <property type="evidence" value="ECO:0007669"/>
    <property type="project" value="InterPro"/>
</dbReference>
<evidence type="ECO:0000256" key="1">
    <source>
        <dbReference type="SAM" id="MobiDB-lite"/>
    </source>
</evidence>
<dbReference type="SUPFAM" id="SSF159894">
    <property type="entry name" value="YgaC/TfoX-N like"/>
    <property type="match status" value="1"/>
</dbReference>
<dbReference type="InterPro" id="IPR007077">
    <property type="entry name" value="TfoX_C"/>
</dbReference>
<organism evidence="4 5">
    <name type="scientific">Leminorella richardii</name>
    <dbReference type="NCBI Taxonomy" id="158841"/>
    <lineage>
        <taxon>Bacteria</taxon>
        <taxon>Pseudomonadati</taxon>
        <taxon>Pseudomonadota</taxon>
        <taxon>Gammaproteobacteria</taxon>
        <taxon>Enterobacterales</taxon>
        <taxon>Budviciaceae</taxon>
        <taxon>Leminorella</taxon>
    </lineage>
</organism>
<evidence type="ECO:0000313" key="4">
    <source>
        <dbReference type="EMBL" id="SQI39995.1"/>
    </source>
</evidence>
<evidence type="ECO:0000259" key="3">
    <source>
        <dbReference type="Pfam" id="PF04994"/>
    </source>
</evidence>
<dbReference type="InterPro" id="IPR047525">
    <property type="entry name" value="TfoX-like"/>
</dbReference>
<dbReference type="KEGG" id="lri:NCTC12151_01489"/>
<dbReference type="OrthoDB" id="4225809at2"/>
<protein>
    <submittedName>
        <fullName evidence="4">Regulator of competence-specific genes</fullName>
    </submittedName>
</protein>
<dbReference type="EMBL" id="LS483470">
    <property type="protein sequence ID" value="SQI39995.1"/>
    <property type="molecule type" value="Genomic_DNA"/>
</dbReference>
<dbReference type="Proteomes" id="UP000249005">
    <property type="component" value="Chromosome 1"/>
</dbReference>
<feature type="domain" description="TfoX N-terminal" evidence="2">
    <location>
        <begin position="16"/>
        <end position="107"/>
    </location>
</feature>
<accession>A0A2X4XJF2</accession>
<dbReference type="Gene3D" id="3.30.1460.30">
    <property type="entry name" value="YgaC/TfoX-N like chaperone"/>
    <property type="match status" value="1"/>
</dbReference>
<dbReference type="InterPro" id="IPR026256">
    <property type="entry name" value="TfoX-like_gammaprotbact"/>
</dbReference>
<dbReference type="AlphaFoldDB" id="A0A2X4XJF2"/>
<reference evidence="4 5" key="1">
    <citation type="submission" date="2018-06" db="EMBL/GenBank/DDBJ databases">
        <authorList>
            <consortium name="Pathogen Informatics"/>
            <person name="Doyle S."/>
        </authorList>
    </citation>
    <scope>NUCLEOTIDE SEQUENCE [LARGE SCALE GENOMIC DNA]</scope>
    <source>
        <strain evidence="4 5">NCTC12151</strain>
    </source>
</reference>
<dbReference type="Gene3D" id="1.10.150.20">
    <property type="entry name" value="5' to 3' exonuclease, C-terminal subdomain"/>
    <property type="match status" value="1"/>
</dbReference>
<proteinExistence type="predicted"/>
<dbReference type="PANTHER" id="PTHR36121">
    <property type="entry name" value="PROTEIN SXY"/>
    <property type="match status" value="1"/>
</dbReference>
<evidence type="ECO:0000313" key="5">
    <source>
        <dbReference type="Proteomes" id="UP000249005"/>
    </source>
</evidence>
<dbReference type="RefSeq" id="WP_111740062.1">
    <property type="nucleotide sequence ID" value="NZ_LR698987.1"/>
</dbReference>